<feature type="domain" description="Lcl C-terminal" evidence="1">
    <location>
        <begin position="54"/>
        <end position="202"/>
    </location>
</feature>
<dbReference type="AlphaFoldDB" id="A0AAV2VT13"/>
<protein>
    <recommendedName>
        <fullName evidence="1">Lcl C-terminal domain-containing protein</fullName>
    </recommendedName>
</protein>
<gene>
    <name evidence="2" type="ORF">VIBNISOn1_30247</name>
</gene>
<evidence type="ECO:0000313" key="3">
    <source>
        <dbReference type="Proteomes" id="UP000018211"/>
    </source>
</evidence>
<reference evidence="2 3" key="1">
    <citation type="journal article" date="2013" name="ISME J.">
        <title>Comparative genomics of pathogenic lineages of Vibrio nigripulchritudo identifies virulence-associated traits.</title>
        <authorList>
            <person name="Goudenege D."/>
            <person name="Labreuche Y."/>
            <person name="Krin E."/>
            <person name="Ansquer D."/>
            <person name="Mangenot S."/>
            <person name="Calteau A."/>
            <person name="Medigue C."/>
            <person name="Mazel D."/>
            <person name="Polz M.F."/>
            <person name="Le Roux F."/>
        </authorList>
    </citation>
    <scope>NUCLEOTIDE SEQUENCE [LARGE SCALE GENOMIC DNA]</scope>
    <source>
        <strain evidence="2 3">SOn1</strain>
    </source>
</reference>
<sequence>MKTRLFFTLLMVCVAGFYSYFAVNALPVQLDHPRYVKITKSGDALKPWQGPWACVADTEQDLLWEVKTDDESIHDADWTYSWYNGELGDANKGDCFYQNGRCDTDALITRTNKAGLCGIHHWRLPTEQELIALLEYNDRPHQAQIATDFFPRIKNSDYWTQNAQQSLERHFRHLKHGALAVNLFEGKAQPLPYRNAAFVVLVADWHREGHTSQMTLSSITSRNNE</sequence>
<organism evidence="2 3">
    <name type="scientific">Vibrio nigripulchritudo SOn1</name>
    <dbReference type="NCBI Taxonomy" id="1238450"/>
    <lineage>
        <taxon>Bacteria</taxon>
        <taxon>Pseudomonadati</taxon>
        <taxon>Pseudomonadota</taxon>
        <taxon>Gammaproteobacteria</taxon>
        <taxon>Vibrionales</taxon>
        <taxon>Vibrionaceae</taxon>
        <taxon>Vibrio</taxon>
    </lineage>
</organism>
<dbReference type="EMBL" id="CAOF01000120">
    <property type="protein sequence ID" value="CCO47548.1"/>
    <property type="molecule type" value="Genomic_DNA"/>
</dbReference>
<proteinExistence type="predicted"/>
<accession>A0AAV2VT13</accession>
<dbReference type="InterPro" id="IPR011460">
    <property type="entry name" value="Lcl_C"/>
</dbReference>
<name>A0AAV2VT13_9VIBR</name>
<dbReference type="RefSeq" id="WP_022592353.1">
    <property type="nucleotide sequence ID" value="NZ_LK391965.1"/>
</dbReference>
<dbReference type="Pfam" id="PF07603">
    <property type="entry name" value="Lcl_C"/>
    <property type="match status" value="1"/>
</dbReference>
<comment type="caution">
    <text evidence="2">The sequence shown here is derived from an EMBL/GenBank/DDBJ whole genome shotgun (WGS) entry which is preliminary data.</text>
</comment>
<evidence type="ECO:0000259" key="1">
    <source>
        <dbReference type="Pfam" id="PF07603"/>
    </source>
</evidence>
<evidence type="ECO:0000313" key="2">
    <source>
        <dbReference type="EMBL" id="CCO47548.1"/>
    </source>
</evidence>
<dbReference type="Proteomes" id="UP000018211">
    <property type="component" value="Unassembled WGS sequence"/>
</dbReference>